<evidence type="ECO:0000256" key="4">
    <source>
        <dbReference type="SAM" id="SignalP"/>
    </source>
</evidence>
<dbReference type="PANTHER" id="PTHR11461">
    <property type="entry name" value="SERINE PROTEASE INHIBITOR, SERPIN"/>
    <property type="match status" value="1"/>
</dbReference>
<evidence type="ECO:0000256" key="3">
    <source>
        <dbReference type="RuleBase" id="RU000411"/>
    </source>
</evidence>
<dbReference type="SUPFAM" id="SSF56574">
    <property type="entry name" value="Serpins"/>
    <property type="match status" value="1"/>
</dbReference>
<feature type="signal peptide" evidence="4">
    <location>
        <begin position="1"/>
        <end position="20"/>
    </location>
</feature>
<dbReference type="GO" id="GO:0004867">
    <property type="term" value="F:serine-type endopeptidase inhibitor activity"/>
    <property type="evidence" value="ECO:0007669"/>
    <property type="project" value="UniProtKB-KW"/>
</dbReference>
<evidence type="ECO:0000313" key="7">
    <source>
        <dbReference type="Proteomes" id="UP001054837"/>
    </source>
</evidence>
<evidence type="ECO:0000256" key="1">
    <source>
        <dbReference type="ARBA" id="ARBA00022690"/>
    </source>
</evidence>
<dbReference type="SMART" id="SM00093">
    <property type="entry name" value="SERPIN"/>
    <property type="match status" value="1"/>
</dbReference>
<dbReference type="InterPro" id="IPR000215">
    <property type="entry name" value="Serpin_fam"/>
</dbReference>
<dbReference type="Gene3D" id="2.30.39.10">
    <property type="entry name" value="Alpha-1-antitrypsin, domain 1"/>
    <property type="match status" value="1"/>
</dbReference>
<dbReference type="InterPro" id="IPR042178">
    <property type="entry name" value="Serpin_sf_1"/>
</dbReference>
<gene>
    <name evidence="6" type="primary">Serpinb1a</name>
    <name evidence="6" type="ORF">CDAR_429041</name>
</gene>
<keyword evidence="2" id="KW-0722">Serine protease inhibitor</keyword>
<dbReference type="Pfam" id="PF00079">
    <property type="entry name" value="Serpin"/>
    <property type="match status" value="1"/>
</dbReference>
<dbReference type="Gene3D" id="3.30.497.10">
    <property type="entry name" value="Antithrombin, subunit I, domain 2"/>
    <property type="match status" value="1"/>
</dbReference>
<dbReference type="InterPro" id="IPR042185">
    <property type="entry name" value="Serpin_sf_2"/>
</dbReference>
<sequence>MNSLLLLASFLTSLLPWCLCQAGGGSQTVTFTMRKMAFSTNQFGIDLYRALNVTDENVALCPFCIGSSLAMVLLGAEGSTAMALRQALYLWGLHPQEVHLAYHDLISHLGLNLTPLDEVFLGAKRSHGDDNVLKIIDNIYIQRHFAVHFPYQFLLNRYYNTSVYPLDFVMNAEQSTRYINLFFERNTEGRVPHILSQVPSPSTNLLLLSAIYFRGTLDMNMAQVEESRFVGRAGDDPFVMLEARKARVRYGVHEYLNCTAVEVPFRGGLISLVALLPNDPEGMAMLETRISAQRLTDIINSMQVKRVNFQMPRISVKKTHGNLTKALFNLGLVDLFTPGYANLFGISNFGWLHVTNVTHAAYVEVREGPGSSSGADKADNDISVILDRPFLWFIMDNVAGLAIAMGKMVKPSEEPWADFANAPRQSS</sequence>
<dbReference type="AlphaFoldDB" id="A0AAV4TY25"/>
<protein>
    <submittedName>
        <fullName evidence="6">Leukocyte elastase inhibitor A</fullName>
    </submittedName>
</protein>
<proteinExistence type="inferred from homology"/>
<keyword evidence="4" id="KW-0732">Signal</keyword>
<comment type="caution">
    <text evidence="6">The sequence shown here is derived from an EMBL/GenBank/DDBJ whole genome shotgun (WGS) entry which is preliminary data.</text>
</comment>
<keyword evidence="7" id="KW-1185">Reference proteome</keyword>
<feature type="chain" id="PRO_5043405565" evidence="4">
    <location>
        <begin position="21"/>
        <end position="427"/>
    </location>
</feature>
<organism evidence="6 7">
    <name type="scientific">Caerostris darwini</name>
    <dbReference type="NCBI Taxonomy" id="1538125"/>
    <lineage>
        <taxon>Eukaryota</taxon>
        <taxon>Metazoa</taxon>
        <taxon>Ecdysozoa</taxon>
        <taxon>Arthropoda</taxon>
        <taxon>Chelicerata</taxon>
        <taxon>Arachnida</taxon>
        <taxon>Araneae</taxon>
        <taxon>Araneomorphae</taxon>
        <taxon>Entelegynae</taxon>
        <taxon>Araneoidea</taxon>
        <taxon>Araneidae</taxon>
        <taxon>Caerostris</taxon>
    </lineage>
</organism>
<evidence type="ECO:0000313" key="6">
    <source>
        <dbReference type="EMBL" id="GIY50640.1"/>
    </source>
</evidence>
<reference evidence="6 7" key="1">
    <citation type="submission" date="2021-06" db="EMBL/GenBank/DDBJ databases">
        <title>Caerostris darwini draft genome.</title>
        <authorList>
            <person name="Kono N."/>
            <person name="Arakawa K."/>
        </authorList>
    </citation>
    <scope>NUCLEOTIDE SEQUENCE [LARGE SCALE GENOMIC DNA]</scope>
</reference>
<comment type="similarity">
    <text evidence="3">Belongs to the serpin family.</text>
</comment>
<keyword evidence="1" id="KW-0646">Protease inhibitor</keyword>
<dbReference type="Proteomes" id="UP001054837">
    <property type="component" value="Unassembled WGS sequence"/>
</dbReference>
<dbReference type="EMBL" id="BPLQ01010413">
    <property type="protein sequence ID" value="GIY50640.1"/>
    <property type="molecule type" value="Genomic_DNA"/>
</dbReference>
<dbReference type="InterPro" id="IPR036186">
    <property type="entry name" value="Serpin_sf"/>
</dbReference>
<dbReference type="InterPro" id="IPR023796">
    <property type="entry name" value="Serpin_dom"/>
</dbReference>
<name>A0AAV4TY25_9ARAC</name>
<feature type="domain" description="Serpin" evidence="5">
    <location>
        <begin position="45"/>
        <end position="411"/>
    </location>
</feature>
<accession>A0AAV4TY25</accession>
<evidence type="ECO:0000259" key="5">
    <source>
        <dbReference type="SMART" id="SM00093"/>
    </source>
</evidence>
<dbReference type="CDD" id="cd00172">
    <property type="entry name" value="serpin"/>
    <property type="match status" value="1"/>
</dbReference>
<evidence type="ECO:0000256" key="2">
    <source>
        <dbReference type="ARBA" id="ARBA00022900"/>
    </source>
</evidence>
<dbReference type="PANTHER" id="PTHR11461:SF372">
    <property type="entry name" value="ACCESSORY GLAND PROTEIN ACP76A-RELATED"/>
    <property type="match status" value="1"/>
</dbReference>
<dbReference type="GO" id="GO:0005615">
    <property type="term" value="C:extracellular space"/>
    <property type="evidence" value="ECO:0007669"/>
    <property type="project" value="InterPro"/>
</dbReference>